<keyword evidence="3" id="KW-1185">Reference proteome</keyword>
<gene>
    <name evidence="2" type="ORF">FHX37_4218</name>
</gene>
<sequence length="62" mass="6930">MTRDEATTVAARMLAEMRARRDALSPEDAAREAHRPGGMPLEQRITLIRQQRDEARQQGAAA</sequence>
<dbReference type="EMBL" id="VFQC01000003">
    <property type="protein sequence ID" value="TQN27498.1"/>
    <property type="molecule type" value="Genomic_DNA"/>
</dbReference>
<comment type="caution">
    <text evidence="2">The sequence shown here is derived from an EMBL/GenBank/DDBJ whole genome shotgun (WGS) entry which is preliminary data.</text>
</comment>
<evidence type="ECO:0000313" key="3">
    <source>
        <dbReference type="Proteomes" id="UP000317422"/>
    </source>
</evidence>
<name>A0A543N6Q6_9ACTN</name>
<accession>A0A543N6Q6</accession>
<dbReference type="RefSeq" id="WP_141925910.1">
    <property type="nucleotide sequence ID" value="NZ_VFQC01000003.1"/>
</dbReference>
<proteinExistence type="predicted"/>
<dbReference type="Proteomes" id="UP000317422">
    <property type="component" value="Unassembled WGS sequence"/>
</dbReference>
<feature type="compositionally biased region" description="Basic and acidic residues" evidence="1">
    <location>
        <begin position="18"/>
        <end position="35"/>
    </location>
</feature>
<protein>
    <submittedName>
        <fullName evidence="2">Uncharacterized protein</fullName>
    </submittedName>
</protein>
<organism evidence="2 3">
    <name type="scientific">Haloactinospora alba</name>
    <dbReference type="NCBI Taxonomy" id="405555"/>
    <lineage>
        <taxon>Bacteria</taxon>
        <taxon>Bacillati</taxon>
        <taxon>Actinomycetota</taxon>
        <taxon>Actinomycetes</taxon>
        <taxon>Streptosporangiales</taxon>
        <taxon>Nocardiopsidaceae</taxon>
        <taxon>Haloactinospora</taxon>
    </lineage>
</organism>
<reference evidence="2 3" key="1">
    <citation type="submission" date="2019-06" db="EMBL/GenBank/DDBJ databases">
        <title>Sequencing the genomes of 1000 actinobacteria strains.</title>
        <authorList>
            <person name="Klenk H.-P."/>
        </authorList>
    </citation>
    <scope>NUCLEOTIDE SEQUENCE [LARGE SCALE GENOMIC DNA]</scope>
    <source>
        <strain evidence="2 3">DSM 45015</strain>
    </source>
</reference>
<feature type="region of interest" description="Disordered" evidence="1">
    <location>
        <begin position="18"/>
        <end position="43"/>
    </location>
</feature>
<evidence type="ECO:0000313" key="2">
    <source>
        <dbReference type="EMBL" id="TQN27498.1"/>
    </source>
</evidence>
<dbReference type="AlphaFoldDB" id="A0A543N6Q6"/>
<evidence type="ECO:0000256" key="1">
    <source>
        <dbReference type="SAM" id="MobiDB-lite"/>
    </source>
</evidence>